<dbReference type="EMBL" id="PGOL01045089">
    <property type="protein sequence ID" value="PKH60355.1"/>
    <property type="molecule type" value="Genomic_DNA"/>
</dbReference>
<sequence length="105" mass="11555">MLGCKGSTFGRAGTRGWTCAGMHRRGRGFKHAARRAGRHGSRQACADEHRQAHWLSMNVRDVDVHACMGGRLGSTGGRTSAHGDGCWKLMTGALFTREHDLHLKW</sequence>
<reference evidence="1 2" key="1">
    <citation type="submission" date="2017-11" db="EMBL/GenBank/DDBJ databases">
        <title>De-novo sequencing of pomegranate (Punica granatum L.) genome.</title>
        <authorList>
            <person name="Akparov Z."/>
            <person name="Amiraslanov A."/>
            <person name="Hajiyeva S."/>
            <person name="Abbasov M."/>
            <person name="Kaur K."/>
            <person name="Hamwieh A."/>
            <person name="Solovyev V."/>
            <person name="Salamov A."/>
            <person name="Braich B."/>
            <person name="Kosarev P."/>
            <person name="Mahmoud A."/>
            <person name="Hajiyev E."/>
            <person name="Babayeva S."/>
            <person name="Izzatullayeva V."/>
            <person name="Mammadov A."/>
            <person name="Mammadov A."/>
            <person name="Sharifova S."/>
            <person name="Ojaghi J."/>
            <person name="Eynullazada K."/>
            <person name="Bayramov B."/>
            <person name="Abdulazimova A."/>
            <person name="Shahmuradov I."/>
        </authorList>
    </citation>
    <scope>NUCLEOTIDE SEQUENCE [LARGE SCALE GENOMIC DNA]</scope>
    <source>
        <strain evidence="2">cv. AG2017</strain>
        <tissue evidence="1">Leaf</tissue>
    </source>
</reference>
<dbReference type="Proteomes" id="UP000233551">
    <property type="component" value="Unassembled WGS sequence"/>
</dbReference>
<evidence type="ECO:0000313" key="2">
    <source>
        <dbReference type="Proteomes" id="UP000233551"/>
    </source>
</evidence>
<keyword evidence="2" id="KW-1185">Reference proteome</keyword>
<name>A0A2I0GJU6_PUNGR</name>
<dbReference type="AlphaFoldDB" id="A0A2I0GJU6"/>
<proteinExistence type="predicted"/>
<gene>
    <name evidence="1" type="ORF">CRG98_050287</name>
</gene>
<organism evidence="1 2">
    <name type="scientific">Punica granatum</name>
    <name type="common">Pomegranate</name>
    <dbReference type="NCBI Taxonomy" id="22663"/>
    <lineage>
        <taxon>Eukaryota</taxon>
        <taxon>Viridiplantae</taxon>
        <taxon>Streptophyta</taxon>
        <taxon>Embryophyta</taxon>
        <taxon>Tracheophyta</taxon>
        <taxon>Spermatophyta</taxon>
        <taxon>Magnoliopsida</taxon>
        <taxon>eudicotyledons</taxon>
        <taxon>Gunneridae</taxon>
        <taxon>Pentapetalae</taxon>
        <taxon>rosids</taxon>
        <taxon>malvids</taxon>
        <taxon>Myrtales</taxon>
        <taxon>Lythraceae</taxon>
        <taxon>Punica</taxon>
    </lineage>
</organism>
<evidence type="ECO:0000313" key="1">
    <source>
        <dbReference type="EMBL" id="PKH60355.1"/>
    </source>
</evidence>
<accession>A0A2I0GJU6</accession>
<protein>
    <submittedName>
        <fullName evidence="1">Uncharacterized protein</fullName>
    </submittedName>
</protein>
<comment type="caution">
    <text evidence="1">The sequence shown here is derived from an EMBL/GenBank/DDBJ whole genome shotgun (WGS) entry which is preliminary data.</text>
</comment>